<dbReference type="OrthoDB" id="8044892at2759"/>
<sequence>MQNCILIYEVKHFLLDTIFLIEILKRRKIQYRVVQSVGCLAYYKNNDPKRIKLGPRGIMCAFIGYATNSKTYIFLNLESNMIVESRDVEFFQHYLLQEINFKFKFKLVEGQLRSNLLKLVINQVNLVKAKKSKNQKN</sequence>
<protein>
    <recommendedName>
        <fullName evidence="1">Retroviral polymerase SH3-like domain-containing protein</fullName>
    </recommendedName>
</protein>
<name>A0A2P5C740_PARAD</name>
<evidence type="ECO:0000259" key="1">
    <source>
        <dbReference type="Pfam" id="PF25597"/>
    </source>
</evidence>
<dbReference type="InterPro" id="IPR057670">
    <property type="entry name" value="SH3_retrovirus"/>
</dbReference>
<evidence type="ECO:0000313" key="2">
    <source>
        <dbReference type="EMBL" id="PON56815.1"/>
    </source>
</evidence>
<comment type="caution">
    <text evidence="2">The sequence shown here is derived from an EMBL/GenBank/DDBJ whole genome shotgun (WGS) entry which is preliminary data.</text>
</comment>
<reference evidence="3" key="1">
    <citation type="submission" date="2016-06" db="EMBL/GenBank/DDBJ databases">
        <title>Parallel loss of symbiosis genes in relatives of nitrogen-fixing non-legume Parasponia.</title>
        <authorList>
            <person name="Van Velzen R."/>
            <person name="Holmer R."/>
            <person name="Bu F."/>
            <person name="Rutten L."/>
            <person name="Van Zeijl A."/>
            <person name="Liu W."/>
            <person name="Santuari L."/>
            <person name="Cao Q."/>
            <person name="Sharma T."/>
            <person name="Shen D."/>
            <person name="Roswanjaya Y."/>
            <person name="Wardhani T."/>
            <person name="Kalhor M.S."/>
            <person name="Jansen J."/>
            <person name="Van den Hoogen J."/>
            <person name="Gungor B."/>
            <person name="Hartog M."/>
            <person name="Hontelez J."/>
            <person name="Verver J."/>
            <person name="Yang W.-C."/>
            <person name="Schijlen E."/>
            <person name="Repin R."/>
            <person name="Schilthuizen M."/>
            <person name="Schranz E."/>
            <person name="Heidstra R."/>
            <person name="Miyata K."/>
            <person name="Fedorova E."/>
            <person name="Kohlen W."/>
            <person name="Bisseling T."/>
            <person name="Smit S."/>
            <person name="Geurts R."/>
        </authorList>
    </citation>
    <scope>NUCLEOTIDE SEQUENCE [LARGE SCALE GENOMIC DNA]</scope>
    <source>
        <strain evidence="3">cv. WU1-14</strain>
    </source>
</reference>
<accession>A0A2P5C740</accession>
<dbReference type="AlphaFoldDB" id="A0A2P5C740"/>
<organism evidence="2 3">
    <name type="scientific">Parasponia andersonii</name>
    <name type="common">Sponia andersonii</name>
    <dbReference type="NCBI Taxonomy" id="3476"/>
    <lineage>
        <taxon>Eukaryota</taxon>
        <taxon>Viridiplantae</taxon>
        <taxon>Streptophyta</taxon>
        <taxon>Embryophyta</taxon>
        <taxon>Tracheophyta</taxon>
        <taxon>Spermatophyta</taxon>
        <taxon>Magnoliopsida</taxon>
        <taxon>eudicotyledons</taxon>
        <taxon>Gunneridae</taxon>
        <taxon>Pentapetalae</taxon>
        <taxon>rosids</taxon>
        <taxon>fabids</taxon>
        <taxon>Rosales</taxon>
        <taxon>Cannabaceae</taxon>
        <taxon>Parasponia</taxon>
    </lineage>
</organism>
<proteinExistence type="predicted"/>
<keyword evidence="3" id="KW-1185">Reference proteome</keyword>
<dbReference type="EMBL" id="JXTB01000167">
    <property type="protein sequence ID" value="PON56815.1"/>
    <property type="molecule type" value="Genomic_DNA"/>
</dbReference>
<gene>
    <name evidence="2" type="ORF">PanWU01x14_178580</name>
</gene>
<feature type="domain" description="Retroviral polymerase SH3-like" evidence="1">
    <location>
        <begin position="39"/>
        <end position="93"/>
    </location>
</feature>
<evidence type="ECO:0000313" key="3">
    <source>
        <dbReference type="Proteomes" id="UP000237105"/>
    </source>
</evidence>
<dbReference type="Pfam" id="PF25597">
    <property type="entry name" value="SH3_retrovirus"/>
    <property type="match status" value="1"/>
</dbReference>
<dbReference type="Proteomes" id="UP000237105">
    <property type="component" value="Unassembled WGS sequence"/>
</dbReference>